<dbReference type="Pfam" id="PF06101">
    <property type="entry name" value="Vps62"/>
    <property type="match status" value="1"/>
</dbReference>
<dbReference type="PANTHER" id="PTHR48173:SF2">
    <property type="entry name" value="VACUOLAR PROTEIN SORTING-ASSOCIATED PROTEIN 62"/>
    <property type="match status" value="1"/>
</dbReference>
<organism evidence="1 2">
    <name type="scientific">Calycina marina</name>
    <dbReference type="NCBI Taxonomy" id="1763456"/>
    <lineage>
        <taxon>Eukaryota</taxon>
        <taxon>Fungi</taxon>
        <taxon>Dikarya</taxon>
        <taxon>Ascomycota</taxon>
        <taxon>Pezizomycotina</taxon>
        <taxon>Leotiomycetes</taxon>
        <taxon>Helotiales</taxon>
        <taxon>Pezizellaceae</taxon>
        <taxon>Calycina</taxon>
    </lineage>
</organism>
<evidence type="ECO:0000313" key="2">
    <source>
        <dbReference type="Proteomes" id="UP000887226"/>
    </source>
</evidence>
<evidence type="ECO:0000313" key="1">
    <source>
        <dbReference type="EMBL" id="KAG9247434.1"/>
    </source>
</evidence>
<dbReference type="InterPro" id="IPR009291">
    <property type="entry name" value="Vps62"/>
</dbReference>
<dbReference type="OrthoDB" id="188042at2759"/>
<sequence length="319" mass="35168">MAGPLSRAALEDFLPCSIEYFLSHSTLVDSKAQSKNITHPTLYRLPQAPKDGSRYYLTIEDVVKGGDFSTAKSYVNDFWKAGMTYTDIQFWFFNAYNGPGTAKFDNFVFNKVKNTGNVDLAPLGEHVGDWESCAIRIDNASKDMIGIMLSAHGKNVFYSKDDIAKRFKMINETHPFVYASLNGHANFPTPGPNYSEHRKALGISVGLEFSLLNSTVDGGAQLDCSKKYQVMKVSWLEGTPDAYASPAWVEYPYRWRPEGTATTMSSKNLGDFIKAALGDKEVDASCVVLAASELLHVFVTANINGSMAPEQQGPWSGAY</sequence>
<name>A0A9P7Z8L1_9HELO</name>
<dbReference type="EMBL" id="MU253772">
    <property type="protein sequence ID" value="KAG9247434.1"/>
    <property type="molecule type" value="Genomic_DNA"/>
</dbReference>
<dbReference type="AlphaFoldDB" id="A0A9P7Z8L1"/>
<dbReference type="PANTHER" id="PTHR48173">
    <property type="entry name" value="GNK2-HOMOLOGOUS DOMAIN-CONTAINING PROTEIN"/>
    <property type="match status" value="1"/>
</dbReference>
<accession>A0A9P7Z8L1</accession>
<comment type="caution">
    <text evidence="1">The sequence shown here is derived from an EMBL/GenBank/DDBJ whole genome shotgun (WGS) entry which is preliminary data.</text>
</comment>
<proteinExistence type="predicted"/>
<reference evidence="1" key="1">
    <citation type="journal article" date="2021" name="IMA Fungus">
        <title>Genomic characterization of three marine fungi, including Emericellopsis atlantica sp. nov. with signatures of a generalist lifestyle and marine biomass degradation.</title>
        <authorList>
            <person name="Hagestad O.C."/>
            <person name="Hou L."/>
            <person name="Andersen J.H."/>
            <person name="Hansen E.H."/>
            <person name="Altermark B."/>
            <person name="Li C."/>
            <person name="Kuhnert E."/>
            <person name="Cox R.J."/>
            <person name="Crous P.W."/>
            <person name="Spatafora J.W."/>
            <person name="Lail K."/>
            <person name="Amirebrahimi M."/>
            <person name="Lipzen A."/>
            <person name="Pangilinan J."/>
            <person name="Andreopoulos W."/>
            <person name="Hayes R.D."/>
            <person name="Ng V."/>
            <person name="Grigoriev I.V."/>
            <person name="Jackson S.A."/>
            <person name="Sutton T.D.S."/>
            <person name="Dobson A.D.W."/>
            <person name="Rama T."/>
        </authorList>
    </citation>
    <scope>NUCLEOTIDE SEQUENCE</scope>
    <source>
        <strain evidence="1">TRa3180A</strain>
    </source>
</reference>
<protein>
    <submittedName>
        <fullName evidence="1">Uncharacterized protein</fullName>
    </submittedName>
</protein>
<dbReference type="Proteomes" id="UP000887226">
    <property type="component" value="Unassembled WGS sequence"/>
</dbReference>
<keyword evidence="2" id="KW-1185">Reference proteome</keyword>
<gene>
    <name evidence="1" type="ORF">BJ878DRAFT_539298</name>
</gene>